<evidence type="ECO:0000313" key="5">
    <source>
        <dbReference type="EMBL" id="PZX19175.1"/>
    </source>
</evidence>
<evidence type="ECO:0000313" key="6">
    <source>
        <dbReference type="Proteomes" id="UP000249239"/>
    </source>
</evidence>
<sequence length="806" mass="89531">MAFGIGMKRLILLVFLIGVLLPVYSQNNFKATDPQSVKVDQLSDDQIRKLMDQIEKNNLSEVQAVNLARAKGMTQIQIDQLKSRMEALKSGKSSQKSNVRKDSTSMWQDKHNFNSERVKIDSSKVDNRIFGFQFFNNENLTFEPNLTIPVSSSYVIGSGDEFQVDVWGLSEQSYQLAVDRQGNVVIPQVGVVSVGNLTLEEAQRRLIFNFSKIYSDLSSPSPSTFVNISLSQLKAIKVHVIGEVFVPGSYTLPGTASAFNALYLCGGPNKNGSFRDIQILRDGKKIASLDVYDFLINGNSSVNVALRDNDVILVPPYLKRVKAGGEFKRPGLFESKEGETVKDVLNYTGGFTENAYTSRIELYRNTSVKKEFKNVFEADFNHMFLVNGDSLFAGKISDRIDNMVSIDGAVFRPGAYEYEEGMSLKSLIDMADGVTENAFMNRGFVTRLKPDYTPYNFSFDVKRVLTGDETILLKGNDKIFIAFIDSIRETQTVFIGGEVLDAGHYRYSEGMTLGDLVIMSGGLKESASESSIEVMRRLPYHEADKSTTATAQLFQFAISRDLKMDNQGASFVLGVFDEVFVRSMPGFKGSSSAAIYGHVMYGGDYGLSSWNERISDLVKRAGGLTSNSYPEGARLIRKQVMNKEDLARREDLMLKDSTIRFSSYDFDVISIDLPKILANPGCKEDIYLKDKDLLRIPSIMQTVKISGEVLNPSATVYTKGWTTKKYVNRSGGFAVNAKQGKTYVLYPNGSSSATKGYLFFKKYPKITPGAEIVVPKKPERERIGPQGWVGIGSSLASIALVIATIW</sequence>
<feature type="compositionally biased region" description="Basic and acidic residues" evidence="2">
    <location>
        <begin position="99"/>
        <end position="108"/>
    </location>
</feature>
<dbReference type="RefSeq" id="WP_111444558.1">
    <property type="nucleotide sequence ID" value="NZ_QKZK01000005.1"/>
</dbReference>
<dbReference type="PANTHER" id="PTHR33619:SF3">
    <property type="entry name" value="POLYSACCHARIDE EXPORT PROTEIN GFCE-RELATED"/>
    <property type="match status" value="1"/>
</dbReference>
<evidence type="ECO:0000256" key="2">
    <source>
        <dbReference type="SAM" id="MobiDB-lite"/>
    </source>
</evidence>
<dbReference type="PANTHER" id="PTHR33619">
    <property type="entry name" value="POLYSACCHARIDE EXPORT PROTEIN GFCE-RELATED"/>
    <property type="match status" value="1"/>
</dbReference>
<accession>A0A2W7NFM4</accession>
<dbReference type="Pfam" id="PF02563">
    <property type="entry name" value="Poly_export"/>
    <property type="match status" value="1"/>
</dbReference>
<protein>
    <submittedName>
        <fullName evidence="5">Protein involved in polysaccharide export with SLBB domain</fullName>
    </submittedName>
</protein>
<dbReference type="Proteomes" id="UP000249239">
    <property type="component" value="Unassembled WGS sequence"/>
</dbReference>
<feature type="domain" description="Polysaccharide export protein N-terminal" evidence="3">
    <location>
        <begin position="150"/>
        <end position="212"/>
    </location>
</feature>
<evidence type="ECO:0000256" key="1">
    <source>
        <dbReference type="ARBA" id="ARBA00022729"/>
    </source>
</evidence>
<dbReference type="Gene3D" id="3.10.560.10">
    <property type="entry name" value="Outer membrane lipoprotein wza domain like"/>
    <property type="match status" value="6"/>
</dbReference>
<feature type="domain" description="Soluble ligand binding" evidence="4">
    <location>
        <begin position="237"/>
        <end position="285"/>
    </location>
</feature>
<keyword evidence="6" id="KW-1185">Reference proteome</keyword>
<dbReference type="GO" id="GO:0015159">
    <property type="term" value="F:polysaccharide transmembrane transporter activity"/>
    <property type="evidence" value="ECO:0007669"/>
    <property type="project" value="InterPro"/>
</dbReference>
<keyword evidence="1" id="KW-0732">Signal</keyword>
<proteinExistence type="predicted"/>
<dbReference type="AlphaFoldDB" id="A0A2W7NFM4"/>
<evidence type="ECO:0000259" key="4">
    <source>
        <dbReference type="Pfam" id="PF10531"/>
    </source>
</evidence>
<comment type="caution">
    <text evidence="5">The sequence shown here is derived from an EMBL/GenBank/DDBJ whole genome shotgun (WGS) entry which is preliminary data.</text>
</comment>
<name>A0A2W7NFM4_9BACT</name>
<dbReference type="InterPro" id="IPR049712">
    <property type="entry name" value="Poly_export"/>
</dbReference>
<feature type="domain" description="Soluble ligand binding" evidence="4">
    <location>
        <begin position="325"/>
        <end position="364"/>
    </location>
</feature>
<gene>
    <name evidence="5" type="ORF">LX69_00842</name>
</gene>
<organism evidence="5 6">
    <name type="scientific">Breznakibacter xylanolyticus</name>
    <dbReference type="NCBI Taxonomy" id="990"/>
    <lineage>
        <taxon>Bacteria</taxon>
        <taxon>Pseudomonadati</taxon>
        <taxon>Bacteroidota</taxon>
        <taxon>Bacteroidia</taxon>
        <taxon>Marinilabiliales</taxon>
        <taxon>Marinilabiliaceae</taxon>
        <taxon>Breznakibacter</taxon>
    </lineage>
</organism>
<dbReference type="Pfam" id="PF10531">
    <property type="entry name" value="SLBB"/>
    <property type="match status" value="4"/>
</dbReference>
<dbReference type="OrthoDB" id="9808948at2"/>
<feature type="domain" description="Soluble ligand binding" evidence="4">
    <location>
        <begin position="403"/>
        <end position="447"/>
    </location>
</feature>
<dbReference type="InterPro" id="IPR003715">
    <property type="entry name" value="Poly_export_N"/>
</dbReference>
<reference evidence="5 6" key="1">
    <citation type="submission" date="2018-06" db="EMBL/GenBank/DDBJ databases">
        <title>Genomic Encyclopedia of Archaeal and Bacterial Type Strains, Phase II (KMG-II): from individual species to whole genera.</title>
        <authorList>
            <person name="Goeker M."/>
        </authorList>
    </citation>
    <scope>NUCLEOTIDE SEQUENCE [LARGE SCALE GENOMIC DNA]</scope>
    <source>
        <strain evidence="5 6">DSM 6779</strain>
    </source>
</reference>
<evidence type="ECO:0000259" key="3">
    <source>
        <dbReference type="Pfam" id="PF02563"/>
    </source>
</evidence>
<dbReference type="InterPro" id="IPR019554">
    <property type="entry name" value="Soluble_ligand-bd"/>
</dbReference>
<dbReference type="EMBL" id="QKZK01000005">
    <property type="protein sequence ID" value="PZX19175.1"/>
    <property type="molecule type" value="Genomic_DNA"/>
</dbReference>
<feature type="domain" description="Soluble ligand binding" evidence="4">
    <location>
        <begin position="493"/>
        <end position="537"/>
    </location>
</feature>
<feature type="region of interest" description="Disordered" evidence="2">
    <location>
        <begin position="87"/>
        <end position="108"/>
    </location>
</feature>